<evidence type="ECO:0000256" key="1">
    <source>
        <dbReference type="ARBA" id="ARBA00004776"/>
    </source>
</evidence>
<comment type="similarity">
    <text evidence="2">Belongs to the glycosyltransferase 2 family.</text>
</comment>
<evidence type="ECO:0000256" key="2">
    <source>
        <dbReference type="ARBA" id="ARBA00006739"/>
    </source>
</evidence>
<dbReference type="SUPFAM" id="SSF53448">
    <property type="entry name" value="Nucleotide-diphospho-sugar transferases"/>
    <property type="match status" value="1"/>
</dbReference>
<dbReference type="InterPro" id="IPR029044">
    <property type="entry name" value="Nucleotide-diphossugar_trans"/>
</dbReference>
<protein>
    <submittedName>
        <fullName evidence="6">GT2 family glycosyltransferase</fullName>
    </submittedName>
</protein>
<gene>
    <name evidence="6" type="ORF">J2S36_000113</name>
</gene>
<evidence type="ECO:0000313" key="7">
    <source>
        <dbReference type="Proteomes" id="UP001266099"/>
    </source>
</evidence>
<dbReference type="PANTHER" id="PTHR43179">
    <property type="entry name" value="RHAMNOSYLTRANSFERASE WBBL"/>
    <property type="match status" value="1"/>
</dbReference>
<evidence type="ECO:0000256" key="4">
    <source>
        <dbReference type="ARBA" id="ARBA00022679"/>
    </source>
</evidence>
<dbReference type="PANTHER" id="PTHR43179:SF12">
    <property type="entry name" value="GALACTOFURANOSYLTRANSFERASE GLFT2"/>
    <property type="match status" value="1"/>
</dbReference>
<evidence type="ECO:0000313" key="6">
    <source>
        <dbReference type="EMBL" id="MDR6938570.1"/>
    </source>
</evidence>
<evidence type="ECO:0000259" key="5">
    <source>
        <dbReference type="Pfam" id="PF00535"/>
    </source>
</evidence>
<evidence type="ECO:0000256" key="3">
    <source>
        <dbReference type="ARBA" id="ARBA00022676"/>
    </source>
</evidence>
<dbReference type="EMBL" id="JAVDUJ010000001">
    <property type="protein sequence ID" value="MDR6938570.1"/>
    <property type="molecule type" value="Genomic_DNA"/>
</dbReference>
<sequence length="333" mass="37724">MNKKVVAVVVAWNRAELLAKMLDRLARQTRALDGVVVVDNASTDSTPTVIANAKVVTETITMPENLGGAGGFTAGIARAISIGADYVWIMDDDTLPHLNTLETLLTQWQKLAALPAVKTAKNSELGLLACRADWIDGREHPMNKPRLMPFAPADLVIQAKDLHSYPIRTCSFVGPLLSADAIREVGLPIADYFLWNDDFEYTARILRKRIGFYIDSARVEHRTKTFGNSATSPNKRFFNEVRNKLWMYRFSNSLTLFEKILYGGKTTLRWLKLLITAPDRKDLAKYFLQGCKSALQRPQTNLHLFEHTPAFIDVLNFEKQVWENNNTRNWKIK</sequence>
<dbReference type="Pfam" id="PF00535">
    <property type="entry name" value="Glycos_transf_2"/>
    <property type="match status" value="1"/>
</dbReference>
<keyword evidence="4" id="KW-0808">Transferase</keyword>
<name>A0ABU1SZS4_9ACTO</name>
<organism evidence="6 7">
    <name type="scientific">Arcanobacterium hippocoleae</name>
    <dbReference type="NCBI Taxonomy" id="149017"/>
    <lineage>
        <taxon>Bacteria</taxon>
        <taxon>Bacillati</taxon>
        <taxon>Actinomycetota</taxon>
        <taxon>Actinomycetes</taxon>
        <taxon>Actinomycetales</taxon>
        <taxon>Actinomycetaceae</taxon>
        <taxon>Arcanobacterium</taxon>
    </lineage>
</organism>
<comment type="caution">
    <text evidence="6">The sequence shown here is derived from an EMBL/GenBank/DDBJ whole genome shotgun (WGS) entry which is preliminary data.</text>
</comment>
<feature type="domain" description="Glycosyltransferase 2-like" evidence="5">
    <location>
        <begin position="8"/>
        <end position="110"/>
    </location>
</feature>
<dbReference type="InterPro" id="IPR001173">
    <property type="entry name" value="Glyco_trans_2-like"/>
</dbReference>
<accession>A0ABU1SZS4</accession>
<dbReference type="RefSeq" id="WP_309954499.1">
    <property type="nucleotide sequence ID" value="NZ_JAVDUJ010000001.1"/>
</dbReference>
<reference evidence="6 7" key="1">
    <citation type="submission" date="2023-07" db="EMBL/GenBank/DDBJ databases">
        <title>Sequencing the genomes of 1000 actinobacteria strains.</title>
        <authorList>
            <person name="Klenk H.-P."/>
        </authorList>
    </citation>
    <scope>NUCLEOTIDE SEQUENCE [LARGE SCALE GENOMIC DNA]</scope>
    <source>
        <strain evidence="6 7">DSM 15539</strain>
    </source>
</reference>
<comment type="pathway">
    <text evidence="1">Cell wall biogenesis; cell wall polysaccharide biosynthesis.</text>
</comment>
<keyword evidence="3" id="KW-0328">Glycosyltransferase</keyword>
<keyword evidence="7" id="KW-1185">Reference proteome</keyword>
<proteinExistence type="inferred from homology"/>
<dbReference type="Proteomes" id="UP001266099">
    <property type="component" value="Unassembled WGS sequence"/>
</dbReference>
<dbReference type="Gene3D" id="3.90.550.10">
    <property type="entry name" value="Spore Coat Polysaccharide Biosynthesis Protein SpsA, Chain A"/>
    <property type="match status" value="1"/>
</dbReference>